<dbReference type="EMBL" id="KL367669">
    <property type="protein sequence ID" value="KFD60413.1"/>
    <property type="molecule type" value="Genomic_DNA"/>
</dbReference>
<evidence type="ECO:0000313" key="1">
    <source>
        <dbReference type="EMBL" id="KFD60413.1"/>
    </source>
</evidence>
<proteinExistence type="predicted"/>
<dbReference type="AlphaFoldDB" id="A0A085MT67"/>
<gene>
    <name evidence="1" type="ORF">M514_27406</name>
</gene>
<reference evidence="1" key="1">
    <citation type="journal article" date="2014" name="Nat. Genet.">
        <title>Genome and transcriptome of the porcine whipworm Trichuris suis.</title>
        <authorList>
            <person name="Jex A.R."/>
            <person name="Nejsum P."/>
            <person name="Schwarz E.M."/>
            <person name="Hu L."/>
            <person name="Young N.D."/>
            <person name="Hall R.S."/>
            <person name="Korhonen P.K."/>
            <person name="Liao S."/>
            <person name="Thamsborg S."/>
            <person name="Xia J."/>
            <person name="Xu P."/>
            <person name="Wang S."/>
            <person name="Scheerlinck J.P."/>
            <person name="Hofmann A."/>
            <person name="Sternberg P.W."/>
            <person name="Wang J."/>
            <person name="Gasser R.B."/>
        </authorList>
    </citation>
    <scope>NUCLEOTIDE SEQUENCE [LARGE SCALE GENOMIC DNA]</scope>
    <source>
        <strain evidence="1">DCEP-RM93F</strain>
    </source>
</reference>
<accession>A0A085MT67</accession>
<protein>
    <submittedName>
        <fullName evidence="1">Uncharacterized protein</fullName>
    </submittedName>
</protein>
<name>A0A085MT67_9BILA</name>
<sequence length="128" mass="14354">MHNEALPFLTVKWIKEVPFYTSEFDTFIYVAHCGGIVGALRPPPMCRIVKIPEELLIEADASAHTAAFLTYHCPRAAGLCEMLLEIFLHSDPSALGFCRQENAFVSSIALINRPYSQSEFSSLIFLMK</sequence>
<dbReference type="Proteomes" id="UP000030758">
    <property type="component" value="Unassembled WGS sequence"/>
</dbReference>
<organism evidence="1">
    <name type="scientific">Trichuris suis</name>
    <name type="common">pig whipworm</name>
    <dbReference type="NCBI Taxonomy" id="68888"/>
    <lineage>
        <taxon>Eukaryota</taxon>
        <taxon>Metazoa</taxon>
        <taxon>Ecdysozoa</taxon>
        <taxon>Nematoda</taxon>
        <taxon>Enoplea</taxon>
        <taxon>Dorylaimia</taxon>
        <taxon>Trichinellida</taxon>
        <taxon>Trichuridae</taxon>
        <taxon>Trichuris</taxon>
    </lineage>
</organism>